<dbReference type="PANTHER" id="PTHR38479:SF2">
    <property type="entry name" value="WINGED HELIX DNA-BINDING DOMAIN-CONTAINING PROTEIN"/>
    <property type="match status" value="1"/>
</dbReference>
<name>A0A0W8I2B3_9MICO</name>
<protein>
    <recommendedName>
        <fullName evidence="3">Winged helix DNA-binding domain-containing protein</fullName>
    </recommendedName>
</protein>
<accession>A0A0W8I2B3</accession>
<sequence length="354" mass="38865">MRRWTTDDVARMRLLSQRLVEPLATPGEVVRHLTCVQGQDYPGSTTSIALRTRSRRLAEVREAYDAAEVVRSWPMRGTLFVVPAEDLGWMLGLTATKVLRGTTRRREELGLDDAALARAEEVARTTLAGGGSTRDALVEAWEHAGHPTAAGRGYHSLFHLAVRGVICLGPTEGRTQRFVLAEEWITSSRTLEPEAAVLEWFVRYVRSHGPVPAADFLWWTKLLKRDLAPALGTARDELEVLDVDGVEHWVDPAVVERYAGARRATAAPLLLPGFDELVLGYGDRRAVVTREEEAAVVPGNNGVFRPTVVQAGRALGTWRRPTRSGAAVVVEPFGAALPGPVERALPRLTRDLPA</sequence>
<dbReference type="EMBL" id="LQBL01000031">
    <property type="protein sequence ID" value="KUG51864.1"/>
    <property type="molecule type" value="Genomic_DNA"/>
</dbReference>
<comment type="caution">
    <text evidence="1">The sequence shown here is derived from an EMBL/GenBank/DDBJ whole genome shotgun (WGS) entry which is preliminary data.</text>
</comment>
<gene>
    <name evidence="1" type="ORF">AVL62_07945</name>
</gene>
<evidence type="ECO:0000313" key="2">
    <source>
        <dbReference type="Proteomes" id="UP000054837"/>
    </source>
</evidence>
<dbReference type="OrthoDB" id="9148135at2"/>
<reference evidence="1 2" key="1">
    <citation type="submission" date="2015-12" db="EMBL/GenBank/DDBJ databases">
        <title>Serinicoccus chungangenesis strain CD08_5 genome sequencing and assembly.</title>
        <authorList>
            <person name="Chander A.M."/>
            <person name="Kaur G."/>
            <person name="Nair G.R."/>
            <person name="Dhawan D.K."/>
            <person name="Kochhar R.K."/>
            <person name="Mayilraj S."/>
            <person name="Bhadada S.K."/>
        </authorList>
    </citation>
    <scope>NUCLEOTIDE SEQUENCE [LARGE SCALE GENOMIC DNA]</scope>
    <source>
        <strain evidence="1 2">CD08_5</strain>
    </source>
</reference>
<dbReference type="STRING" id="767452.AVL62_07945"/>
<keyword evidence="2" id="KW-1185">Reference proteome</keyword>
<dbReference type="AlphaFoldDB" id="A0A0W8I2B3"/>
<proteinExistence type="predicted"/>
<evidence type="ECO:0008006" key="3">
    <source>
        <dbReference type="Google" id="ProtNLM"/>
    </source>
</evidence>
<evidence type="ECO:0000313" key="1">
    <source>
        <dbReference type="EMBL" id="KUG51864.1"/>
    </source>
</evidence>
<dbReference type="Pfam" id="PF06224">
    <property type="entry name" value="AlkZ-like"/>
    <property type="match status" value="1"/>
</dbReference>
<dbReference type="InterPro" id="IPR009351">
    <property type="entry name" value="AlkZ-like"/>
</dbReference>
<dbReference type="RefSeq" id="WP_058892159.1">
    <property type="nucleotide sequence ID" value="NZ_LQBL01000031.1"/>
</dbReference>
<organism evidence="1 2">
    <name type="scientific">Serinicoccus chungangensis</name>
    <dbReference type="NCBI Taxonomy" id="767452"/>
    <lineage>
        <taxon>Bacteria</taxon>
        <taxon>Bacillati</taxon>
        <taxon>Actinomycetota</taxon>
        <taxon>Actinomycetes</taxon>
        <taxon>Micrococcales</taxon>
        <taxon>Ornithinimicrobiaceae</taxon>
        <taxon>Serinicoccus</taxon>
    </lineage>
</organism>
<dbReference type="PANTHER" id="PTHR38479">
    <property type="entry name" value="LMO0824 PROTEIN"/>
    <property type="match status" value="1"/>
</dbReference>
<dbReference type="Proteomes" id="UP000054837">
    <property type="component" value="Unassembled WGS sequence"/>
</dbReference>